<keyword evidence="15" id="KW-1185">Reference proteome</keyword>
<dbReference type="CDD" id="cd18084">
    <property type="entry name" value="RsmE-like"/>
    <property type="match status" value="1"/>
</dbReference>
<keyword evidence="9" id="KW-0949">S-adenosyl-L-methionine</keyword>
<evidence type="ECO:0000256" key="3">
    <source>
        <dbReference type="ARBA" id="ARBA00012328"/>
    </source>
</evidence>
<evidence type="ECO:0000256" key="7">
    <source>
        <dbReference type="ARBA" id="ARBA00022603"/>
    </source>
</evidence>
<evidence type="ECO:0000313" key="14">
    <source>
        <dbReference type="EMBL" id="RNL48368.1"/>
    </source>
</evidence>
<dbReference type="GO" id="GO:0070042">
    <property type="term" value="F:rRNA (uridine-N3-)-methyltransferase activity"/>
    <property type="evidence" value="ECO:0007669"/>
    <property type="project" value="TreeGrafter"/>
</dbReference>
<comment type="catalytic activity">
    <reaction evidence="12">
        <text>uridine(1498) in 16S rRNA + S-adenosyl-L-methionine = N(3)-methyluridine(1498) in 16S rRNA + S-adenosyl-L-homocysteine + H(+)</text>
        <dbReference type="Rhea" id="RHEA:42920"/>
        <dbReference type="Rhea" id="RHEA-COMP:10283"/>
        <dbReference type="Rhea" id="RHEA-COMP:10284"/>
        <dbReference type="ChEBI" id="CHEBI:15378"/>
        <dbReference type="ChEBI" id="CHEBI:57856"/>
        <dbReference type="ChEBI" id="CHEBI:59789"/>
        <dbReference type="ChEBI" id="CHEBI:65315"/>
        <dbReference type="ChEBI" id="CHEBI:74502"/>
        <dbReference type="EC" id="2.1.1.193"/>
    </reaction>
</comment>
<dbReference type="GO" id="GO:0005737">
    <property type="term" value="C:cytoplasm"/>
    <property type="evidence" value="ECO:0007669"/>
    <property type="project" value="UniProtKB-SubCell"/>
</dbReference>
<reference evidence="15" key="1">
    <citation type="submission" date="2018-05" db="EMBL/GenBank/DDBJ databases">
        <title>Genome Sequencing of selected type strains of the family Eggerthellaceae.</title>
        <authorList>
            <person name="Danylec N."/>
            <person name="Stoll D.A."/>
            <person name="Doetsch A."/>
            <person name="Huch M."/>
        </authorList>
    </citation>
    <scope>NUCLEOTIDE SEQUENCE [LARGE SCALE GENOMIC DNA]</scope>
    <source>
        <strain evidence="15">DSM 16106</strain>
    </source>
</reference>
<accession>A0A3N0BJB6</accession>
<evidence type="ECO:0000256" key="10">
    <source>
        <dbReference type="ARBA" id="ARBA00025699"/>
    </source>
</evidence>
<keyword evidence="6" id="KW-0698">rRNA processing</keyword>
<dbReference type="GO" id="GO:0070475">
    <property type="term" value="P:rRNA base methylation"/>
    <property type="evidence" value="ECO:0007669"/>
    <property type="project" value="TreeGrafter"/>
</dbReference>
<dbReference type="OrthoDB" id="9808126at2"/>
<keyword evidence="8 14" id="KW-0808">Transferase</keyword>
<sequence length="318" mass="33682">MSLPHFYLHDQVIADEPGQEFPLRLAPDDAKHARVLRLAPGEHVAVVDAAQDYFECEIVSFEDQIPVVCVARRFDDGASGPSVVLVQGLAKGDKMETVIRHATELGVSAFVPLACERSIVKLDAKKGAAKAERWRAVAKSAAMQSGQRSMPEVNEPMALAEACSLVKNATAVLVCWEEAPQTASLSDAISNGLARNGMLAGDARIAVVVGPEGGLTQREVDALLECNPSAALVTLGPSILRTETAGIVAPALVLYELRRMADARRRGLEDARPAAFDLDLDAEGDSRASGPTMPIADALGEGVRKGSGFARLPRKGLA</sequence>
<dbReference type="PANTHER" id="PTHR30027">
    <property type="entry name" value="RIBOSOMAL RNA SMALL SUBUNIT METHYLTRANSFERASE E"/>
    <property type="match status" value="1"/>
</dbReference>
<dbReference type="InterPro" id="IPR046886">
    <property type="entry name" value="RsmE_MTase_dom"/>
</dbReference>
<dbReference type="SUPFAM" id="SSF88697">
    <property type="entry name" value="PUA domain-like"/>
    <property type="match status" value="1"/>
</dbReference>
<dbReference type="EMBL" id="QICD01000002">
    <property type="protein sequence ID" value="RNL48368.1"/>
    <property type="molecule type" value="Genomic_DNA"/>
</dbReference>
<gene>
    <name evidence="14" type="ORF">DMP08_01780</name>
</gene>
<dbReference type="NCBIfam" id="TIGR00046">
    <property type="entry name" value="RsmE family RNA methyltransferase"/>
    <property type="match status" value="1"/>
</dbReference>
<dbReference type="InterPro" id="IPR015947">
    <property type="entry name" value="PUA-like_sf"/>
</dbReference>
<keyword evidence="5" id="KW-0963">Cytoplasm</keyword>
<evidence type="ECO:0000256" key="4">
    <source>
        <dbReference type="ARBA" id="ARBA00013673"/>
    </source>
</evidence>
<dbReference type="AlphaFoldDB" id="A0A3N0BJB6"/>
<protein>
    <recommendedName>
        <fullName evidence="4">Ribosomal RNA small subunit methyltransferase E</fullName>
        <ecNumber evidence="3">2.1.1.193</ecNumber>
    </recommendedName>
    <alternativeName>
        <fullName evidence="11">16S rRNA m3U1498 methyltransferase</fullName>
    </alternativeName>
</protein>
<evidence type="ECO:0000256" key="2">
    <source>
        <dbReference type="ARBA" id="ARBA00005528"/>
    </source>
</evidence>
<dbReference type="InterPro" id="IPR029028">
    <property type="entry name" value="Alpha/beta_knot_MTases"/>
</dbReference>
<evidence type="ECO:0000256" key="9">
    <source>
        <dbReference type="ARBA" id="ARBA00022691"/>
    </source>
</evidence>
<name>A0A3N0BJB6_9ACTN</name>
<evidence type="ECO:0000259" key="13">
    <source>
        <dbReference type="Pfam" id="PF04452"/>
    </source>
</evidence>
<feature type="domain" description="Ribosomal RNA small subunit methyltransferase E methyltransferase" evidence="13">
    <location>
        <begin position="82"/>
        <end position="252"/>
    </location>
</feature>
<dbReference type="InterPro" id="IPR006700">
    <property type="entry name" value="RsmE"/>
</dbReference>
<comment type="caution">
    <text evidence="14">The sequence shown here is derived from an EMBL/GenBank/DDBJ whole genome shotgun (WGS) entry which is preliminary data.</text>
</comment>
<evidence type="ECO:0000256" key="5">
    <source>
        <dbReference type="ARBA" id="ARBA00022490"/>
    </source>
</evidence>
<dbReference type="PANTHER" id="PTHR30027:SF3">
    <property type="entry name" value="16S RRNA (URACIL(1498)-N(3))-METHYLTRANSFERASE"/>
    <property type="match status" value="1"/>
</dbReference>
<evidence type="ECO:0000256" key="6">
    <source>
        <dbReference type="ARBA" id="ARBA00022552"/>
    </source>
</evidence>
<proteinExistence type="inferred from homology"/>
<organism evidence="14 15">
    <name type="scientific">Paraeggerthella hongkongensis</name>
    <dbReference type="NCBI Taxonomy" id="230658"/>
    <lineage>
        <taxon>Bacteria</taxon>
        <taxon>Bacillati</taxon>
        <taxon>Actinomycetota</taxon>
        <taxon>Coriobacteriia</taxon>
        <taxon>Eggerthellales</taxon>
        <taxon>Eggerthellaceae</taxon>
        <taxon>Paraeggerthella</taxon>
    </lineage>
</organism>
<comment type="function">
    <text evidence="10">Specifically methylates the N3 position of the uracil ring of uridine 1498 (m3U1498) in 16S rRNA. Acts on the fully assembled 30S ribosomal subunit.</text>
</comment>
<dbReference type="SUPFAM" id="SSF75217">
    <property type="entry name" value="alpha/beta knot"/>
    <property type="match status" value="1"/>
</dbReference>
<comment type="similarity">
    <text evidence="2">Belongs to the RNA methyltransferase RsmE family.</text>
</comment>
<dbReference type="Pfam" id="PF04452">
    <property type="entry name" value="Methyltrans_RNA"/>
    <property type="match status" value="1"/>
</dbReference>
<dbReference type="Proteomes" id="UP000278632">
    <property type="component" value="Unassembled WGS sequence"/>
</dbReference>
<evidence type="ECO:0000313" key="15">
    <source>
        <dbReference type="Proteomes" id="UP000278632"/>
    </source>
</evidence>
<dbReference type="RefSeq" id="WP_123191292.1">
    <property type="nucleotide sequence ID" value="NZ_QICD01000002.1"/>
</dbReference>
<comment type="subcellular location">
    <subcellularLocation>
        <location evidence="1">Cytoplasm</location>
    </subcellularLocation>
</comment>
<evidence type="ECO:0000256" key="11">
    <source>
        <dbReference type="ARBA" id="ARBA00033196"/>
    </source>
</evidence>
<evidence type="ECO:0000256" key="1">
    <source>
        <dbReference type="ARBA" id="ARBA00004496"/>
    </source>
</evidence>
<evidence type="ECO:0000256" key="12">
    <source>
        <dbReference type="ARBA" id="ARBA00047944"/>
    </source>
</evidence>
<dbReference type="EC" id="2.1.1.193" evidence="3"/>
<keyword evidence="7 14" id="KW-0489">Methyltransferase</keyword>
<dbReference type="Gene3D" id="3.40.1280.10">
    <property type="match status" value="1"/>
</dbReference>
<dbReference type="InterPro" id="IPR029026">
    <property type="entry name" value="tRNA_m1G_MTases_N"/>
</dbReference>
<evidence type="ECO:0000256" key="8">
    <source>
        <dbReference type="ARBA" id="ARBA00022679"/>
    </source>
</evidence>